<proteinExistence type="predicted"/>
<accession>A0AAD5L3Q2</accession>
<evidence type="ECO:0000313" key="2">
    <source>
        <dbReference type="EMBL" id="KAI9564684.1"/>
    </source>
</evidence>
<keyword evidence="3" id="KW-1185">Reference proteome</keyword>
<feature type="signal peptide" evidence="1">
    <location>
        <begin position="1"/>
        <end position="17"/>
    </location>
</feature>
<keyword evidence="1" id="KW-0732">Signal</keyword>
<dbReference type="AlphaFoldDB" id="A0AAD5L3Q2"/>
<dbReference type="EMBL" id="WJBH02000001">
    <property type="protein sequence ID" value="KAI9564684.1"/>
    <property type="molecule type" value="Genomic_DNA"/>
</dbReference>
<name>A0AAD5L3Q2_9CRUS</name>
<evidence type="ECO:0000256" key="1">
    <source>
        <dbReference type="SAM" id="SignalP"/>
    </source>
</evidence>
<gene>
    <name evidence="2" type="ORF">GHT06_008425</name>
</gene>
<evidence type="ECO:0000313" key="3">
    <source>
        <dbReference type="Proteomes" id="UP000820818"/>
    </source>
</evidence>
<sequence>MRHFAFLLCVSISMVQGNVPYQPYYDDSLYQYQSDAELQSPNLIHDSRLFWSLFTTTTTTTTTTTCTVFTNAPCNVGRRRRFLEAEDESIDPSPVNKVETTRLAEMGPSSRNERRADPQMAFWRGYPDYVMPQSTFGYRYFPADYYNPFVRQPVIVANPRFFLRVTSTSTSTTTTTSRSTPICSQASGFNAC</sequence>
<organism evidence="2 3">
    <name type="scientific">Daphnia sinensis</name>
    <dbReference type="NCBI Taxonomy" id="1820382"/>
    <lineage>
        <taxon>Eukaryota</taxon>
        <taxon>Metazoa</taxon>
        <taxon>Ecdysozoa</taxon>
        <taxon>Arthropoda</taxon>
        <taxon>Crustacea</taxon>
        <taxon>Branchiopoda</taxon>
        <taxon>Diplostraca</taxon>
        <taxon>Cladocera</taxon>
        <taxon>Anomopoda</taxon>
        <taxon>Daphniidae</taxon>
        <taxon>Daphnia</taxon>
        <taxon>Daphnia similis group</taxon>
    </lineage>
</organism>
<dbReference type="Proteomes" id="UP000820818">
    <property type="component" value="Linkage Group LG1"/>
</dbReference>
<reference evidence="2 3" key="1">
    <citation type="submission" date="2022-05" db="EMBL/GenBank/DDBJ databases">
        <title>A multi-omics perspective on studying reproductive biology in Daphnia sinensis.</title>
        <authorList>
            <person name="Jia J."/>
        </authorList>
    </citation>
    <scope>NUCLEOTIDE SEQUENCE [LARGE SCALE GENOMIC DNA]</scope>
    <source>
        <strain evidence="2 3">WSL</strain>
    </source>
</reference>
<comment type="caution">
    <text evidence="2">The sequence shown here is derived from an EMBL/GenBank/DDBJ whole genome shotgun (WGS) entry which is preliminary data.</text>
</comment>
<protein>
    <submittedName>
        <fullName evidence="2">Uncharacterized protein</fullName>
    </submittedName>
</protein>
<feature type="chain" id="PRO_5042179979" evidence="1">
    <location>
        <begin position="18"/>
        <end position="192"/>
    </location>
</feature>